<dbReference type="GO" id="GO:0009881">
    <property type="term" value="F:photoreceptor activity"/>
    <property type="evidence" value="ECO:0007669"/>
    <property type="project" value="UniProtKB-KW"/>
</dbReference>
<feature type="region of interest" description="Disordered" evidence="7">
    <location>
        <begin position="1"/>
        <end position="31"/>
    </location>
</feature>
<accession>A0A126WVD4</accession>
<evidence type="ECO:0000256" key="2">
    <source>
        <dbReference type="ARBA" id="ARBA00022606"/>
    </source>
</evidence>
<feature type="region of interest" description="Disordered" evidence="7">
    <location>
        <begin position="688"/>
        <end position="781"/>
    </location>
</feature>
<reference evidence="9" key="1">
    <citation type="journal article" date="2016" name="Proc. Natl. Acad. Sci. U.S.A.">
        <title>Functional and topological diversity of LOV domain photoreceptors.</title>
        <authorList>
            <person name="Glantz S.T."/>
            <person name="Carpenter E.J."/>
            <person name="Melkonian M."/>
            <person name="Gardner K.H."/>
            <person name="Boyden E.S."/>
            <person name="Wong G.K."/>
            <person name="Chow B.Y."/>
        </authorList>
    </citation>
    <scope>NUCLEOTIDE SEQUENCE</scope>
    <source>
        <strain evidence="9">BNCU_2087059</strain>
    </source>
</reference>
<dbReference type="SUPFAM" id="SSF55785">
    <property type="entry name" value="PYP-like sensor domain (PAS domain)"/>
    <property type="match status" value="1"/>
</dbReference>
<dbReference type="Gene3D" id="3.30.450.20">
    <property type="entry name" value="PAS domain"/>
    <property type="match status" value="1"/>
</dbReference>
<proteinExistence type="evidence at transcript level"/>
<dbReference type="PROSITE" id="PS50112">
    <property type="entry name" value="PAS"/>
    <property type="match status" value="1"/>
</dbReference>
<protein>
    <submittedName>
        <fullName evidence="9">Putative LOV domain-containing protein</fullName>
    </submittedName>
</protein>
<dbReference type="CDD" id="cd00130">
    <property type="entry name" value="PAS"/>
    <property type="match status" value="1"/>
</dbReference>
<feature type="compositionally biased region" description="Basic and acidic residues" evidence="7">
    <location>
        <begin position="718"/>
        <end position="732"/>
    </location>
</feature>
<evidence type="ECO:0000313" key="9">
    <source>
        <dbReference type="EMBL" id="AML76509.1"/>
    </source>
</evidence>
<keyword evidence="1" id="KW-0600">Photoreceptor protein</keyword>
<evidence type="ECO:0000256" key="3">
    <source>
        <dbReference type="ARBA" id="ARBA00022630"/>
    </source>
</evidence>
<name>A0A126WVD4_9MARC</name>
<keyword evidence="5" id="KW-0157">Chromophore</keyword>
<dbReference type="Pfam" id="PF13426">
    <property type="entry name" value="PAS_9"/>
    <property type="match status" value="1"/>
</dbReference>
<dbReference type="InterPro" id="IPR035965">
    <property type="entry name" value="PAS-like_dom_sf"/>
</dbReference>
<feature type="domain" description="PAS" evidence="8">
    <location>
        <begin position="336"/>
        <end position="389"/>
    </location>
</feature>
<dbReference type="EMBL" id="KU698342">
    <property type="protein sequence ID" value="AML76509.1"/>
    <property type="molecule type" value="mRNA"/>
</dbReference>
<feature type="compositionally biased region" description="Basic residues" evidence="7">
    <location>
        <begin position="743"/>
        <end position="752"/>
    </location>
</feature>
<keyword evidence="6" id="KW-0675">Receptor</keyword>
<evidence type="ECO:0000256" key="4">
    <source>
        <dbReference type="ARBA" id="ARBA00022643"/>
    </source>
</evidence>
<keyword evidence="2" id="KW-0716">Sensory transduction</keyword>
<keyword evidence="4" id="KW-0288">FMN</keyword>
<sequence length="781" mass="85253">MGRVLVKAPMVRSEPVEEDETRGERSTARSREVRDLWSTLTVLSQCVDSEPSSVSETAERISKSGAPPDALQAAETYLQEVGGLSAAAGPEEEEAEGGHVPPETLLETLVSGSRRHEQPWVESRRSTSSIEAGGPGLDCKKSLADMSRRMSSARKIDLDCGPFLLERTSESACLEDVPSPADRKGDLPIGRDGEVLEEHSESSEPEAKQIILSTQFPVGENQDGDMPSLKSMDWDAIFRGVPATCTSGRDSGAEESRGSEVSSIDSMSDDAISERAGVWGTGVAKMVLQNSSQESSPRSSAQSLALEWHPRKSPRFSKSVNDVLSSFKIAFMVCDATDPRGPILYASSGFFRMTGYSAEEVIGKSCWFLEGEDTDHAEAARIRDAVKKGEAYSGIILNYKRIGTSFWNLFTLTPISDGTGKVIKYIGMQAEVSCPLVKSGRRELAVVPHWPSASQREAFPQAHQVDDLPALVTVDAYGRSKRSDPAQTLPVFAFPRNCGARPLGTGSSRYPLTAERCPSPEFRSEVRPRGKKCYSLTIDRSARPSMDCSGPLSAEGTPYREIERRTSTAASPCSDSGWSARTAGSGGSQPLMWHLAAERNAELNERRSALPAVEEELETREGTEGSNQPGGRRGTATKLSRGPLRILRLLGYLNRKLATATRQGRKGTSMLRPFDMVSESTVSRLGASTPTFAPSTPSVAPNATPRRPYYDLESEDSEAVRREIASPDHFSSEEECDMDMYRTHRRNGFSKKRSSDWSNPQTPPSDLQGCEYGNRYTRARC</sequence>
<feature type="compositionally biased region" description="Polar residues" evidence="7">
    <location>
        <begin position="688"/>
        <end position="701"/>
    </location>
</feature>
<dbReference type="SMART" id="SM00091">
    <property type="entry name" value="PAS"/>
    <property type="match status" value="1"/>
</dbReference>
<evidence type="ECO:0000256" key="1">
    <source>
        <dbReference type="ARBA" id="ARBA00022543"/>
    </source>
</evidence>
<keyword evidence="3" id="KW-0285">Flavoprotein</keyword>
<organism evidence="9">
    <name type="scientific">Radula lindenbergiana</name>
    <dbReference type="NCBI Taxonomy" id="697108"/>
    <lineage>
        <taxon>Eukaryota</taxon>
        <taxon>Viridiplantae</taxon>
        <taxon>Streptophyta</taxon>
        <taxon>Embryophyta</taxon>
        <taxon>Marchantiophyta</taxon>
        <taxon>Jungermanniopsida</taxon>
        <taxon>Jungermanniidae</taxon>
        <taxon>Porellales</taxon>
        <taxon>Radulineae</taxon>
        <taxon>Radulaceae</taxon>
        <taxon>Radula</taxon>
        <taxon>Radula subgen. Radula</taxon>
    </lineage>
</organism>
<evidence type="ECO:0000256" key="7">
    <source>
        <dbReference type="SAM" id="MobiDB-lite"/>
    </source>
</evidence>
<feature type="compositionally biased region" description="Basic and acidic residues" evidence="7">
    <location>
        <begin position="22"/>
        <end position="31"/>
    </location>
</feature>
<dbReference type="AlphaFoldDB" id="A0A126WVD4"/>
<feature type="compositionally biased region" description="Polar residues" evidence="7">
    <location>
        <begin position="567"/>
        <end position="579"/>
    </location>
</feature>
<feature type="compositionally biased region" description="Basic and acidic residues" evidence="7">
    <location>
        <begin position="114"/>
        <end position="125"/>
    </location>
</feature>
<evidence type="ECO:0000259" key="8">
    <source>
        <dbReference type="PROSITE" id="PS50112"/>
    </source>
</evidence>
<feature type="compositionally biased region" description="Basic and acidic residues" evidence="7">
    <location>
        <begin position="181"/>
        <end position="207"/>
    </location>
</feature>
<feature type="region of interest" description="Disordered" evidence="7">
    <location>
        <begin position="48"/>
        <end position="141"/>
    </location>
</feature>
<evidence type="ECO:0000256" key="6">
    <source>
        <dbReference type="ARBA" id="ARBA00023170"/>
    </source>
</evidence>
<dbReference type="PANTHER" id="PTHR47429">
    <property type="entry name" value="PROTEIN TWIN LOV 1"/>
    <property type="match status" value="1"/>
</dbReference>
<feature type="region of interest" description="Disordered" evidence="7">
    <location>
        <begin position="565"/>
        <end position="586"/>
    </location>
</feature>
<dbReference type="GO" id="GO:0005634">
    <property type="term" value="C:nucleus"/>
    <property type="evidence" value="ECO:0007669"/>
    <property type="project" value="TreeGrafter"/>
</dbReference>
<evidence type="ECO:0000256" key="5">
    <source>
        <dbReference type="ARBA" id="ARBA00022991"/>
    </source>
</evidence>
<dbReference type="InterPro" id="IPR000014">
    <property type="entry name" value="PAS"/>
</dbReference>
<dbReference type="NCBIfam" id="TIGR00229">
    <property type="entry name" value="sensory_box"/>
    <property type="match status" value="1"/>
</dbReference>
<feature type="region of interest" description="Disordered" evidence="7">
    <location>
        <begin position="172"/>
        <end position="207"/>
    </location>
</feature>
<dbReference type="PANTHER" id="PTHR47429:SF8">
    <property type="entry name" value="PHOTOTROPIN-1-LIKE"/>
    <property type="match status" value="1"/>
</dbReference>
<feature type="region of interest" description="Disordered" evidence="7">
    <location>
        <begin position="611"/>
        <end position="638"/>
    </location>
</feature>
<feature type="region of interest" description="Disordered" evidence="7">
    <location>
        <begin position="245"/>
        <end position="267"/>
    </location>
</feature>